<dbReference type="RefSeq" id="XP_026725636.1">
    <property type="nucleotide sequence ID" value="XM_026869835.1"/>
</dbReference>
<dbReference type="InterPro" id="IPR017946">
    <property type="entry name" value="PLC-like_Pdiesterase_TIM-brl"/>
</dbReference>
<dbReference type="SUPFAM" id="SSF51695">
    <property type="entry name" value="PLC-like phosphodiesterases"/>
    <property type="match status" value="1"/>
</dbReference>
<dbReference type="InterPro" id="IPR030395">
    <property type="entry name" value="GP_PDE_dom"/>
</dbReference>
<evidence type="ECO:0000313" key="3">
    <source>
        <dbReference type="RefSeq" id="XP_026725636.1"/>
    </source>
</evidence>
<sequence length="361" mass="41268">MRKKIFFLPFGLDVGLLGLSAYYLTRLRKPEPENVINIFGPEPWSKESQTCPDKVVRCIAHRGAGLDAPENTLEAFKYCVERDCHIVELDVRTTKDGKLLLLHDQGLERLTGKDITNVHNMEWDKLKDIDVGATHPNRKQFKDVKLCLLDDALDYLMAHKVRVIIDVKGDNRMVVNGILKTFAARPTLYQYAAVTCFNPFILYQIRKNDPQIVGALSYMPYGFSSQDYNAEQGPNNPRFADNLALHGLLRAADVTYGLLWRWCARWCAVSAVLLHKDIVSPSEVQYWRWLGVRCAGWCVNRPLEKLYWRGVLKAPYLANTLLGEPDMEKKYEENSYSNLDRAGTIVDHLLESDRKMSSGQN</sequence>
<dbReference type="GeneID" id="113492359"/>
<accession>A0A7E5VBH7</accession>
<dbReference type="AlphaFoldDB" id="A0A7E5VBH7"/>
<dbReference type="GO" id="GO:0008889">
    <property type="term" value="F:glycerophosphodiester phosphodiesterase activity"/>
    <property type="evidence" value="ECO:0007669"/>
    <property type="project" value="TreeGrafter"/>
</dbReference>
<dbReference type="GO" id="GO:0070291">
    <property type="term" value="P:N-acylethanolamine metabolic process"/>
    <property type="evidence" value="ECO:0007669"/>
    <property type="project" value="TreeGrafter"/>
</dbReference>
<keyword evidence="2" id="KW-1185">Reference proteome</keyword>
<dbReference type="GO" id="GO:0006580">
    <property type="term" value="P:ethanolamine metabolic process"/>
    <property type="evidence" value="ECO:0007669"/>
    <property type="project" value="TreeGrafter"/>
</dbReference>
<dbReference type="PANTHER" id="PTHR46320:SF1">
    <property type="entry name" value="GLYCEROPHOSPHODIESTER PHOSPHODIESTERASE 1"/>
    <property type="match status" value="1"/>
</dbReference>
<evidence type="ECO:0000259" key="1">
    <source>
        <dbReference type="PROSITE" id="PS51704"/>
    </source>
</evidence>
<reference evidence="3" key="1">
    <citation type="submission" date="2025-08" db="UniProtKB">
        <authorList>
            <consortium name="RefSeq"/>
        </authorList>
    </citation>
    <scope>IDENTIFICATION</scope>
</reference>
<dbReference type="GO" id="GO:0005886">
    <property type="term" value="C:plasma membrane"/>
    <property type="evidence" value="ECO:0007669"/>
    <property type="project" value="TreeGrafter"/>
</dbReference>
<organism evidence="2 3">
    <name type="scientific">Trichoplusia ni</name>
    <name type="common">Cabbage looper</name>
    <dbReference type="NCBI Taxonomy" id="7111"/>
    <lineage>
        <taxon>Eukaryota</taxon>
        <taxon>Metazoa</taxon>
        <taxon>Ecdysozoa</taxon>
        <taxon>Arthropoda</taxon>
        <taxon>Hexapoda</taxon>
        <taxon>Insecta</taxon>
        <taxon>Pterygota</taxon>
        <taxon>Neoptera</taxon>
        <taxon>Endopterygota</taxon>
        <taxon>Lepidoptera</taxon>
        <taxon>Glossata</taxon>
        <taxon>Ditrysia</taxon>
        <taxon>Noctuoidea</taxon>
        <taxon>Noctuidae</taxon>
        <taxon>Plusiinae</taxon>
        <taxon>Trichoplusia</taxon>
    </lineage>
</organism>
<dbReference type="PANTHER" id="PTHR46320">
    <property type="entry name" value="GLYCEROPHOSPHODIESTER PHOSPHODIESTERASE 1"/>
    <property type="match status" value="1"/>
</dbReference>
<dbReference type="PROSITE" id="PS51704">
    <property type="entry name" value="GP_PDE"/>
    <property type="match status" value="1"/>
</dbReference>
<evidence type="ECO:0000313" key="2">
    <source>
        <dbReference type="Proteomes" id="UP000322000"/>
    </source>
</evidence>
<dbReference type="GO" id="GO:0006644">
    <property type="term" value="P:phospholipid metabolic process"/>
    <property type="evidence" value="ECO:0007669"/>
    <property type="project" value="TreeGrafter"/>
</dbReference>
<proteinExistence type="predicted"/>
<dbReference type="Pfam" id="PF03009">
    <property type="entry name" value="GDPD"/>
    <property type="match status" value="1"/>
</dbReference>
<dbReference type="Proteomes" id="UP000322000">
    <property type="component" value="Chromosome 3"/>
</dbReference>
<feature type="domain" description="GP-PDE" evidence="1">
    <location>
        <begin position="56"/>
        <end position="309"/>
    </location>
</feature>
<name>A0A7E5VBH7_TRINI</name>
<dbReference type="Gene3D" id="3.20.20.190">
    <property type="entry name" value="Phosphatidylinositol (PI) phosphodiesterase"/>
    <property type="match status" value="1"/>
</dbReference>
<protein>
    <submittedName>
        <fullName evidence="3">Glycerophosphodiester phosphodiesterase 1 isoform X3</fullName>
    </submittedName>
</protein>
<gene>
    <name evidence="3" type="primary">LOC113492359</name>
</gene>